<reference evidence="1 2" key="1">
    <citation type="journal article" date="2014" name="G3 (Bethesda)">
        <title>Genome sequence of Candidatus Riesia pediculischaeffi, endosymbiont of chimpanzee lice, and genomic comparison of recently acquired endosymbionts from human and chimpanzee lice.</title>
        <authorList>
            <person name="Boyd B.M."/>
            <person name="Allen J.M."/>
            <person name="de Crecy-Lagard V."/>
            <person name="Reed D.L."/>
        </authorList>
    </citation>
    <scope>NUCLEOTIDE SEQUENCE [LARGE SCALE GENOMIC DNA]</scope>
    <source>
        <strain evidence="1 2">PTSU</strain>
    </source>
</reference>
<proteinExistence type="predicted"/>
<protein>
    <submittedName>
        <fullName evidence="1">Uncharacterized protein</fullName>
    </submittedName>
</protein>
<organism evidence="1 2">
    <name type="scientific">Candidatus Riesia pediculischaeffi PTSU</name>
    <dbReference type="NCBI Taxonomy" id="1401651"/>
    <lineage>
        <taxon>Bacteria</taxon>
        <taxon>Pseudomonadati</taxon>
        <taxon>Pseudomonadota</taxon>
        <taxon>Gammaproteobacteria</taxon>
        <taxon>Enterobacterales</taxon>
        <taxon>Enterobacteriaceae</taxon>
        <taxon>Candidatus Riesia</taxon>
    </lineage>
</organism>
<dbReference type="AlphaFoldDB" id="A0A0C1VJ92"/>
<accession>A0A0C1VJ92</accession>
<name>A0A0C1VJ92_9ENTR</name>
<dbReference type="EMBL" id="AWXV01000004">
    <property type="protein sequence ID" value="KIE63905.1"/>
    <property type="molecule type" value="Genomic_DNA"/>
</dbReference>
<sequence length="37" mass="4386">MLTLYRRKSLISKHNLDNFFSDKDRRSLGLSIFDKIG</sequence>
<evidence type="ECO:0000313" key="1">
    <source>
        <dbReference type="EMBL" id="KIE63905.1"/>
    </source>
</evidence>
<dbReference type="Proteomes" id="UP000054529">
    <property type="component" value="Unassembled WGS sequence"/>
</dbReference>
<gene>
    <name evidence="1" type="ORF">P689_12274</name>
</gene>
<evidence type="ECO:0000313" key="2">
    <source>
        <dbReference type="Proteomes" id="UP000054529"/>
    </source>
</evidence>
<comment type="caution">
    <text evidence="1">The sequence shown here is derived from an EMBL/GenBank/DDBJ whole genome shotgun (WGS) entry which is preliminary data.</text>
</comment>
<dbReference type="HOGENOM" id="CLU_3341787_0_0_6"/>